<dbReference type="InterPro" id="IPR001478">
    <property type="entry name" value="PDZ"/>
</dbReference>
<accession>A0A5A8D2X0</accession>
<dbReference type="PROSITE" id="PS50106">
    <property type="entry name" value="PDZ"/>
    <property type="match status" value="1"/>
</dbReference>
<dbReference type="Proteomes" id="UP000324907">
    <property type="component" value="Unassembled WGS sequence"/>
</dbReference>
<dbReference type="GO" id="GO:0035091">
    <property type="term" value="F:phosphatidylinositol binding"/>
    <property type="evidence" value="ECO:0007669"/>
    <property type="project" value="InterPro"/>
</dbReference>
<dbReference type="InterPro" id="IPR001683">
    <property type="entry name" value="PX_dom"/>
</dbReference>
<reference evidence="4 5" key="1">
    <citation type="submission" date="2019-07" db="EMBL/GenBank/DDBJ databases">
        <title>Genomes of Cafeteria roenbergensis.</title>
        <authorList>
            <person name="Fischer M.G."/>
            <person name="Hackl T."/>
            <person name="Roman M."/>
        </authorList>
    </citation>
    <scope>NUCLEOTIDE SEQUENCE [LARGE SCALE GENOMIC DNA]</scope>
    <source>
        <strain evidence="4 5">RCC970-E3</strain>
    </source>
</reference>
<dbReference type="AlphaFoldDB" id="A0A5A8D2X0"/>
<evidence type="ECO:0000313" key="5">
    <source>
        <dbReference type="Proteomes" id="UP000324907"/>
    </source>
</evidence>
<evidence type="ECO:0000259" key="2">
    <source>
        <dbReference type="PROSITE" id="PS50106"/>
    </source>
</evidence>
<dbReference type="CDD" id="cd00136">
    <property type="entry name" value="PDZ_canonical"/>
    <property type="match status" value="1"/>
</dbReference>
<comment type="caution">
    <text evidence="4">The sequence shown here is derived from an EMBL/GenBank/DDBJ whole genome shotgun (WGS) entry which is preliminary data.</text>
</comment>
<dbReference type="Pfam" id="PF00787">
    <property type="entry name" value="PX"/>
    <property type="match status" value="1"/>
</dbReference>
<dbReference type="SUPFAM" id="SSF50156">
    <property type="entry name" value="PDZ domain-like"/>
    <property type="match status" value="1"/>
</dbReference>
<gene>
    <name evidence="4" type="ORF">FNF28_05781</name>
</gene>
<dbReference type="Pfam" id="PF08560">
    <property type="entry name" value="DUF1757"/>
    <property type="match status" value="1"/>
</dbReference>
<sequence>MASVNLFSGMVARSWSVSGGGVDGRVELNHNTVTGWHALALDGLDVPGTEGTCHALSSPARLFFDVGGRRGTVTITPSMGSFAYSCRFGDGEVVREDNERSPDPSAASASSRAGPALDIRVPSAAAGLDAAGKRVVYYVIRSRIAASGRTNSVHRRFRDILAAYDAVQAAYRGTPLAAALPAAPSRSASWFVDHFAPAFIEDRRQRLESFLRALVVTPRAADNGDLRGMLGLSTGTIRETSVIFPSGPLGLDLRPDGANTAVRGFSRVGTQQGAAEASGRVSVGDLISKVNGADVVGEPHTVLMAHLRTAGRPLVLHFLGYFGATDHEDASKTEASASASAPTTATATVTATVAATGGGGTAAGSKAAGSARGPIVELLRHVTMRSVQAGAVLAVPVAVVGATFSRRSFPAVLMRCLRNSTALGLVAGPVMTMGVLSKEGFDDDRIEDRALRIAFNESQQAWDRACIAATASAALPMFILSGTALGAVGAGFALGSLGLAIEQLGGPSVESLALAPWDLAYKTVVLPGKTLVWVPTGSTDSSAEVDVQEEANAHAKGSPPTPAEPLPPAEAVAKAAESVADAAASTATAAGDAVTSALGAEGASEGGDVDGEVDAGDESSERM</sequence>
<dbReference type="InterPro" id="IPR036871">
    <property type="entry name" value="PX_dom_sf"/>
</dbReference>
<feature type="region of interest" description="Disordered" evidence="1">
    <location>
        <begin position="549"/>
        <end position="623"/>
    </location>
</feature>
<dbReference type="PROSITE" id="PS50195">
    <property type="entry name" value="PX"/>
    <property type="match status" value="1"/>
</dbReference>
<dbReference type="SUPFAM" id="SSF64268">
    <property type="entry name" value="PX domain"/>
    <property type="match status" value="1"/>
</dbReference>
<dbReference type="InterPro" id="IPR013869">
    <property type="entry name" value="DUF1757"/>
</dbReference>
<evidence type="ECO:0000259" key="3">
    <source>
        <dbReference type="PROSITE" id="PS50195"/>
    </source>
</evidence>
<dbReference type="Gene3D" id="2.30.42.10">
    <property type="match status" value="1"/>
</dbReference>
<evidence type="ECO:0000313" key="4">
    <source>
        <dbReference type="EMBL" id="KAA0159676.1"/>
    </source>
</evidence>
<protein>
    <recommendedName>
        <fullName evidence="6">PX domain-containing protein</fullName>
    </recommendedName>
</protein>
<evidence type="ECO:0000256" key="1">
    <source>
        <dbReference type="SAM" id="MobiDB-lite"/>
    </source>
</evidence>
<feature type="domain" description="PDZ" evidence="2">
    <location>
        <begin position="246"/>
        <end position="316"/>
    </location>
</feature>
<feature type="compositionally biased region" description="Pro residues" evidence="1">
    <location>
        <begin position="559"/>
        <end position="568"/>
    </location>
</feature>
<dbReference type="InterPro" id="IPR036034">
    <property type="entry name" value="PDZ_sf"/>
</dbReference>
<feature type="domain" description="PX" evidence="3">
    <location>
        <begin position="116"/>
        <end position="237"/>
    </location>
</feature>
<name>A0A5A8D2X0_CAFRO</name>
<feature type="compositionally biased region" description="Low complexity" evidence="1">
    <location>
        <begin position="569"/>
        <end position="603"/>
    </location>
</feature>
<organism evidence="4 5">
    <name type="scientific">Cafeteria roenbergensis</name>
    <name type="common">Marine flagellate</name>
    <dbReference type="NCBI Taxonomy" id="33653"/>
    <lineage>
        <taxon>Eukaryota</taxon>
        <taxon>Sar</taxon>
        <taxon>Stramenopiles</taxon>
        <taxon>Bigyra</taxon>
        <taxon>Opalozoa</taxon>
        <taxon>Bicosoecida</taxon>
        <taxon>Cafeteriaceae</taxon>
        <taxon>Cafeteria</taxon>
    </lineage>
</organism>
<proteinExistence type="predicted"/>
<evidence type="ECO:0008006" key="6">
    <source>
        <dbReference type="Google" id="ProtNLM"/>
    </source>
</evidence>
<feature type="compositionally biased region" description="Acidic residues" evidence="1">
    <location>
        <begin position="607"/>
        <end position="623"/>
    </location>
</feature>
<dbReference type="EMBL" id="VLTL01000125">
    <property type="protein sequence ID" value="KAA0159676.1"/>
    <property type="molecule type" value="Genomic_DNA"/>
</dbReference>
<dbReference type="Gene3D" id="3.30.1520.10">
    <property type="entry name" value="Phox-like domain"/>
    <property type="match status" value="1"/>
</dbReference>